<dbReference type="GO" id="GO:0043066">
    <property type="term" value="P:negative regulation of apoptotic process"/>
    <property type="evidence" value="ECO:0007669"/>
    <property type="project" value="TreeGrafter"/>
</dbReference>
<dbReference type="PANTHER" id="PTHR46116:SF26">
    <property type="entry name" value="UBIQUITIN-CONJUGATING ENZYME E2 Z"/>
    <property type="match status" value="1"/>
</dbReference>
<keyword evidence="7" id="KW-0547">Nucleotide-binding</keyword>
<evidence type="ECO:0000256" key="5">
    <source>
        <dbReference type="ARBA" id="ARBA00022679"/>
    </source>
</evidence>
<evidence type="ECO:0000256" key="14">
    <source>
        <dbReference type="ARBA" id="ARBA00042401"/>
    </source>
</evidence>
<evidence type="ECO:0000256" key="6">
    <source>
        <dbReference type="ARBA" id="ARBA00022703"/>
    </source>
</evidence>
<dbReference type="Gene3D" id="3.10.110.10">
    <property type="entry name" value="Ubiquitin Conjugating Enzyme"/>
    <property type="match status" value="1"/>
</dbReference>
<keyword evidence="5" id="KW-0808">Transferase</keyword>
<dbReference type="Proteomes" id="UP001321473">
    <property type="component" value="Unassembled WGS sequence"/>
</dbReference>
<name>A0AAQ4ESE6_AMBAM</name>
<keyword evidence="6" id="KW-0053">Apoptosis</keyword>
<dbReference type="AlphaFoldDB" id="A0AAQ4ESE6"/>
<dbReference type="PROSITE" id="PS50127">
    <property type="entry name" value="UBC_2"/>
    <property type="match status" value="1"/>
</dbReference>
<evidence type="ECO:0000256" key="11">
    <source>
        <dbReference type="ARBA" id="ARBA00039894"/>
    </source>
</evidence>
<dbReference type="InterPro" id="IPR000608">
    <property type="entry name" value="UBC"/>
</dbReference>
<comment type="caution">
    <text evidence="16">The sequence shown here is derived from an EMBL/GenBank/DDBJ whole genome shotgun (WGS) entry which is preliminary data.</text>
</comment>
<keyword evidence="10" id="KW-0539">Nucleus</keyword>
<keyword evidence="9" id="KW-0067">ATP-binding</keyword>
<dbReference type="InterPro" id="IPR016135">
    <property type="entry name" value="UBQ-conjugating_enzyme/RWD"/>
</dbReference>
<dbReference type="SUPFAM" id="SSF54495">
    <property type="entry name" value="UBC-like"/>
    <property type="match status" value="1"/>
</dbReference>
<evidence type="ECO:0000313" key="16">
    <source>
        <dbReference type="EMBL" id="KAK8777651.1"/>
    </source>
</evidence>
<evidence type="ECO:0000256" key="9">
    <source>
        <dbReference type="ARBA" id="ARBA00022840"/>
    </source>
</evidence>
<dbReference type="CDD" id="cd23809">
    <property type="entry name" value="UBCc_UBE2Z"/>
    <property type="match status" value="1"/>
</dbReference>
<evidence type="ECO:0000256" key="7">
    <source>
        <dbReference type="ARBA" id="ARBA00022741"/>
    </source>
</evidence>
<evidence type="ECO:0000256" key="12">
    <source>
        <dbReference type="ARBA" id="ARBA00041798"/>
    </source>
</evidence>
<dbReference type="Pfam" id="PF00179">
    <property type="entry name" value="UQ_con"/>
    <property type="match status" value="1"/>
</dbReference>
<feature type="domain" description="UBC core" evidence="15">
    <location>
        <begin position="27"/>
        <end position="181"/>
    </location>
</feature>
<comment type="subcellular location">
    <subcellularLocation>
        <location evidence="2">Cytoplasm</location>
    </subcellularLocation>
    <subcellularLocation>
        <location evidence="1">Nucleus</location>
    </subcellularLocation>
</comment>
<evidence type="ECO:0000256" key="2">
    <source>
        <dbReference type="ARBA" id="ARBA00004496"/>
    </source>
</evidence>
<gene>
    <name evidence="16" type="ORF">V5799_029009</name>
</gene>
<evidence type="ECO:0000256" key="10">
    <source>
        <dbReference type="ARBA" id="ARBA00023242"/>
    </source>
</evidence>
<protein>
    <recommendedName>
        <fullName evidence="11">Ubiquitin-conjugating enzyme E2 Z</fullName>
        <ecNumber evidence="3">2.3.2.23</ecNumber>
    </recommendedName>
    <alternativeName>
        <fullName evidence="12">E2 ubiquitin-conjugating enzyme Z</fullName>
    </alternativeName>
    <alternativeName>
        <fullName evidence="14">Ubiquitin carrier protein Z</fullName>
    </alternativeName>
    <alternativeName>
        <fullName evidence="13">Ubiquitin-protein ligase Z</fullName>
    </alternativeName>
</protein>
<evidence type="ECO:0000259" key="15">
    <source>
        <dbReference type="PROSITE" id="PS50127"/>
    </source>
</evidence>
<keyword evidence="17" id="KW-1185">Reference proteome</keyword>
<dbReference type="EC" id="2.3.2.23" evidence="3"/>
<dbReference type="GO" id="GO:0005634">
    <property type="term" value="C:nucleus"/>
    <property type="evidence" value="ECO:0007669"/>
    <property type="project" value="UniProtKB-SubCell"/>
</dbReference>
<evidence type="ECO:0000256" key="13">
    <source>
        <dbReference type="ARBA" id="ARBA00042316"/>
    </source>
</evidence>
<dbReference type="GO" id="GO:0005524">
    <property type="term" value="F:ATP binding"/>
    <property type="evidence" value="ECO:0007669"/>
    <property type="project" value="UniProtKB-KW"/>
</dbReference>
<evidence type="ECO:0000256" key="8">
    <source>
        <dbReference type="ARBA" id="ARBA00022786"/>
    </source>
</evidence>
<dbReference type="GO" id="GO:0004869">
    <property type="term" value="F:cysteine-type endopeptidase inhibitor activity"/>
    <property type="evidence" value="ECO:0007669"/>
    <property type="project" value="TreeGrafter"/>
</dbReference>
<organism evidence="16 17">
    <name type="scientific">Amblyomma americanum</name>
    <name type="common">Lone star tick</name>
    <dbReference type="NCBI Taxonomy" id="6943"/>
    <lineage>
        <taxon>Eukaryota</taxon>
        <taxon>Metazoa</taxon>
        <taxon>Ecdysozoa</taxon>
        <taxon>Arthropoda</taxon>
        <taxon>Chelicerata</taxon>
        <taxon>Arachnida</taxon>
        <taxon>Acari</taxon>
        <taxon>Parasitiformes</taxon>
        <taxon>Ixodida</taxon>
        <taxon>Ixodoidea</taxon>
        <taxon>Ixodidae</taxon>
        <taxon>Amblyomminae</taxon>
        <taxon>Amblyomma</taxon>
    </lineage>
</organism>
<keyword evidence="4" id="KW-0963">Cytoplasm</keyword>
<dbReference type="GO" id="GO:0006915">
    <property type="term" value="P:apoptotic process"/>
    <property type="evidence" value="ECO:0007669"/>
    <property type="project" value="UniProtKB-KW"/>
</dbReference>
<evidence type="ECO:0000256" key="1">
    <source>
        <dbReference type="ARBA" id="ARBA00004123"/>
    </source>
</evidence>
<evidence type="ECO:0000313" key="17">
    <source>
        <dbReference type="Proteomes" id="UP001321473"/>
    </source>
</evidence>
<dbReference type="GO" id="GO:0005737">
    <property type="term" value="C:cytoplasm"/>
    <property type="evidence" value="ECO:0007669"/>
    <property type="project" value="UniProtKB-SubCell"/>
</dbReference>
<proteinExistence type="predicted"/>
<sequence length="268" mass="29707">MSSGLQAANNRTAWDPTVNDCEQPSQQCLFRVRREIADLNAHPLPGAFVAADEQDLTRIHALVVGPGGTPYEGGFFYYMLKCPPDYPVSPPRARLMTTDAGLVKFSPNFEENGKICLSILGTGPGPAWSQYHGLGGVLLSFQSLMTVSPYRDEPGYEAQNQSRNVSRYDAIILHETIRVAVCDQVEACLRGTSSLPPTLREQVLLWFPGFCDKYEQAVGAHLHLTGSEMTDPYGDWRGVFQYETLLERLQNVKEGIAKRSGARVRTHT</sequence>
<keyword evidence="8" id="KW-0833">Ubl conjugation pathway</keyword>
<dbReference type="GO" id="GO:0061631">
    <property type="term" value="F:ubiquitin conjugating enzyme activity"/>
    <property type="evidence" value="ECO:0007669"/>
    <property type="project" value="UniProtKB-EC"/>
</dbReference>
<dbReference type="EMBL" id="JARKHS020011592">
    <property type="protein sequence ID" value="KAK8777651.1"/>
    <property type="molecule type" value="Genomic_DNA"/>
</dbReference>
<evidence type="ECO:0000256" key="4">
    <source>
        <dbReference type="ARBA" id="ARBA00022490"/>
    </source>
</evidence>
<accession>A0AAQ4ESE6</accession>
<dbReference type="SMART" id="SM00212">
    <property type="entry name" value="UBCc"/>
    <property type="match status" value="1"/>
</dbReference>
<reference evidence="16 17" key="1">
    <citation type="journal article" date="2023" name="Arcadia Sci">
        <title>De novo assembly of a long-read Amblyomma americanum tick genome.</title>
        <authorList>
            <person name="Chou S."/>
            <person name="Poskanzer K.E."/>
            <person name="Rollins M."/>
            <person name="Thuy-Boun P.S."/>
        </authorList>
    </citation>
    <scope>NUCLEOTIDE SEQUENCE [LARGE SCALE GENOMIC DNA]</scope>
    <source>
        <strain evidence="16">F_SG_1</strain>
        <tissue evidence="16">Salivary glands</tissue>
    </source>
</reference>
<evidence type="ECO:0000256" key="3">
    <source>
        <dbReference type="ARBA" id="ARBA00012486"/>
    </source>
</evidence>
<dbReference type="PANTHER" id="PTHR46116">
    <property type="entry name" value="(E3-INDEPENDENT) E2 UBIQUITIN-CONJUGATING ENZYME"/>
    <property type="match status" value="1"/>
</dbReference>